<dbReference type="Gene3D" id="1.10.3210.10">
    <property type="entry name" value="Hypothetical protein af1432"/>
    <property type="match status" value="1"/>
</dbReference>
<evidence type="ECO:0000259" key="2">
    <source>
        <dbReference type="PROSITE" id="PS51832"/>
    </source>
</evidence>
<evidence type="ECO:0000313" key="3">
    <source>
        <dbReference type="EMBL" id="MBA2881335.1"/>
    </source>
</evidence>
<dbReference type="AlphaFoldDB" id="A0A7W0C918"/>
<dbReference type="InterPro" id="IPR003607">
    <property type="entry name" value="HD/PDEase_dom"/>
</dbReference>
<accession>A0A7W0C918</accession>
<dbReference type="InterPro" id="IPR006675">
    <property type="entry name" value="HDIG_dom"/>
</dbReference>
<feature type="region of interest" description="Disordered" evidence="1">
    <location>
        <begin position="1"/>
        <end position="29"/>
    </location>
</feature>
<dbReference type="PANTHER" id="PTHR43155">
    <property type="entry name" value="CYCLIC DI-GMP PHOSPHODIESTERASE PA4108-RELATED"/>
    <property type="match status" value="1"/>
</dbReference>
<dbReference type="Pfam" id="PF13487">
    <property type="entry name" value="HD_5"/>
    <property type="match status" value="1"/>
</dbReference>
<protein>
    <submittedName>
        <fullName evidence="3">Putative nucleotidyltransferase with HDIG domain</fullName>
    </submittedName>
</protein>
<dbReference type="CDD" id="cd00077">
    <property type="entry name" value="HDc"/>
    <property type="match status" value="1"/>
</dbReference>
<name>A0A7W0C918_9BACT</name>
<dbReference type="Proteomes" id="UP000525298">
    <property type="component" value="Unassembled WGS sequence"/>
</dbReference>
<dbReference type="RefSeq" id="WP_181550981.1">
    <property type="nucleotide sequence ID" value="NZ_JACDUS010000003.1"/>
</dbReference>
<dbReference type="InterPro" id="IPR037522">
    <property type="entry name" value="HD_GYP_dom"/>
</dbReference>
<feature type="domain" description="HD-GYP" evidence="2">
    <location>
        <begin position="146"/>
        <end position="335"/>
    </location>
</feature>
<proteinExistence type="predicted"/>
<sequence>MSGASYRQKSEASRNELQPEGNYFPVSPDTLNPNALTDFQVYFKRGSRYVLYTRERQYFSHELKQRLVENGIDTVYIPYDQQPSYETYMLDNLEWILNDPEISVDVRSRVFLDITAGQVQKIFEDRMPALDENTLEGVSHVVKSSLSFLSTPEAMENIGRFVSHDYQTFSHGVHVFTYTMMLMNCLAEEWEEQTLVDVGVGALLHDIGKTHVPLRILNKPGPLNEQEWKQIRLHPVHGMRMCTNVDLPQMSLNCIVFHHEKFDGTGYPTGMQQEEIPVPVRVLTCCDVYDAITSKRSYAQAKTPFEALKIMGDEMQGALDPRIFKMFIKVLGKKQ</sequence>
<dbReference type="PANTHER" id="PTHR43155:SF2">
    <property type="entry name" value="CYCLIC DI-GMP PHOSPHODIESTERASE PA4108"/>
    <property type="match status" value="1"/>
</dbReference>
<keyword evidence="4" id="KW-1185">Reference proteome</keyword>
<dbReference type="NCBIfam" id="TIGR00277">
    <property type="entry name" value="HDIG"/>
    <property type="match status" value="1"/>
</dbReference>
<dbReference type="SUPFAM" id="SSF109604">
    <property type="entry name" value="HD-domain/PDEase-like"/>
    <property type="match status" value="1"/>
</dbReference>
<keyword evidence="3" id="KW-0808">Transferase</keyword>
<gene>
    <name evidence="3" type="ORF">HNR65_001661</name>
</gene>
<dbReference type="GO" id="GO:0016740">
    <property type="term" value="F:transferase activity"/>
    <property type="evidence" value="ECO:0007669"/>
    <property type="project" value="UniProtKB-KW"/>
</dbReference>
<evidence type="ECO:0000313" key="4">
    <source>
        <dbReference type="Proteomes" id="UP000525298"/>
    </source>
</evidence>
<comment type="caution">
    <text evidence="3">The sequence shown here is derived from an EMBL/GenBank/DDBJ whole genome shotgun (WGS) entry which is preliminary data.</text>
</comment>
<dbReference type="SMART" id="SM00471">
    <property type="entry name" value="HDc"/>
    <property type="match status" value="1"/>
</dbReference>
<dbReference type="EMBL" id="JACDUS010000003">
    <property type="protein sequence ID" value="MBA2881335.1"/>
    <property type="molecule type" value="Genomic_DNA"/>
</dbReference>
<dbReference type="PROSITE" id="PS51832">
    <property type="entry name" value="HD_GYP"/>
    <property type="match status" value="1"/>
</dbReference>
<reference evidence="3 4" key="1">
    <citation type="submission" date="2020-07" db="EMBL/GenBank/DDBJ databases">
        <title>Genomic Encyclopedia of Type Strains, Phase IV (KMG-IV): sequencing the most valuable type-strain genomes for metagenomic binning, comparative biology and taxonomic classification.</title>
        <authorList>
            <person name="Goeker M."/>
        </authorList>
    </citation>
    <scope>NUCLEOTIDE SEQUENCE [LARGE SCALE GENOMIC DNA]</scope>
    <source>
        <strain evidence="3 4">DSM 17721</strain>
    </source>
</reference>
<evidence type="ECO:0000256" key="1">
    <source>
        <dbReference type="SAM" id="MobiDB-lite"/>
    </source>
</evidence>
<organism evidence="3 4">
    <name type="scientific">Desulfosalsimonas propionicica</name>
    <dbReference type="NCBI Taxonomy" id="332175"/>
    <lineage>
        <taxon>Bacteria</taxon>
        <taxon>Pseudomonadati</taxon>
        <taxon>Thermodesulfobacteriota</taxon>
        <taxon>Desulfobacteria</taxon>
        <taxon>Desulfobacterales</taxon>
        <taxon>Desulfosalsimonadaceae</taxon>
        <taxon>Desulfosalsimonas</taxon>
    </lineage>
</organism>